<dbReference type="GO" id="GO:0006741">
    <property type="term" value="P:NADP+ biosynthetic process"/>
    <property type="evidence" value="ECO:0007669"/>
    <property type="project" value="UniProtKB-UniRule"/>
</dbReference>
<keyword evidence="6" id="KW-0547">Nucleotide-binding</keyword>
<comment type="function">
    <text evidence="6">Involved in the regulation of the intracellular balance of NAD and NADP, and is a key enzyme in the biosynthesis of NADP. Catalyzes specifically the phosphorylation on 2'-hydroxyl of the adenosine moiety of NAD to yield NADP.</text>
</comment>
<dbReference type="InterPro" id="IPR002504">
    <property type="entry name" value="NADK"/>
</dbReference>
<accession>A0A927IHQ6</accession>
<comment type="caution">
    <text evidence="6">Lacks conserved residue(s) required for the propagation of feature annotation.</text>
</comment>
<dbReference type="GO" id="GO:0046872">
    <property type="term" value="F:metal ion binding"/>
    <property type="evidence" value="ECO:0007669"/>
    <property type="project" value="UniProtKB-UniRule"/>
</dbReference>
<dbReference type="Proteomes" id="UP000622317">
    <property type="component" value="Unassembled WGS sequence"/>
</dbReference>
<dbReference type="PANTHER" id="PTHR20275">
    <property type="entry name" value="NAD KINASE"/>
    <property type="match status" value="1"/>
</dbReference>
<evidence type="ECO:0000256" key="5">
    <source>
        <dbReference type="ARBA" id="ARBA00047925"/>
    </source>
</evidence>
<dbReference type="HAMAP" id="MF_00361">
    <property type="entry name" value="NAD_kinase"/>
    <property type="match status" value="1"/>
</dbReference>
<keyword evidence="1 6" id="KW-0808">Transferase</keyword>
<dbReference type="InterPro" id="IPR017438">
    <property type="entry name" value="ATP-NAD_kinase_N"/>
</dbReference>
<dbReference type="PANTHER" id="PTHR20275:SF0">
    <property type="entry name" value="NAD KINASE"/>
    <property type="match status" value="1"/>
</dbReference>
<comment type="subcellular location">
    <subcellularLocation>
        <location evidence="6">Cytoplasm</location>
    </subcellularLocation>
</comment>
<dbReference type="AlphaFoldDB" id="A0A927IHQ6"/>
<evidence type="ECO:0000256" key="4">
    <source>
        <dbReference type="ARBA" id="ARBA00023027"/>
    </source>
</evidence>
<keyword evidence="2 6" id="KW-0418">Kinase</keyword>
<protein>
    <recommendedName>
        <fullName evidence="6">NAD kinase</fullName>
        <ecNumber evidence="6">2.7.1.23</ecNumber>
    </recommendedName>
    <alternativeName>
        <fullName evidence="6">ATP-dependent NAD kinase</fullName>
    </alternativeName>
</protein>
<keyword evidence="4 6" id="KW-0520">NAD</keyword>
<dbReference type="SUPFAM" id="SSF111331">
    <property type="entry name" value="NAD kinase/diacylglycerol kinase-like"/>
    <property type="match status" value="1"/>
</dbReference>
<dbReference type="InterPro" id="IPR016064">
    <property type="entry name" value="NAD/diacylglycerol_kinase_sf"/>
</dbReference>
<dbReference type="EC" id="2.7.1.23" evidence="6"/>
<evidence type="ECO:0000256" key="2">
    <source>
        <dbReference type="ARBA" id="ARBA00022777"/>
    </source>
</evidence>
<comment type="caution">
    <text evidence="7">The sequence shown here is derived from an EMBL/GenBank/DDBJ whole genome shotgun (WGS) entry which is preliminary data.</text>
</comment>
<dbReference type="Pfam" id="PF01513">
    <property type="entry name" value="NAD_kinase"/>
    <property type="match status" value="1"/>
</dbReference>
<feature type="binding site" evidence="6">
    <location>
        <position position="231"/>
    </location>
    <ligand>
        <name>NAD(+)</name>
        <dbReference type="ChEBI" id="CHEBI:57540"/>
    </ligand>
</feature>
<organism evidence="7 8">
    <name type="scientific">Pelagicoccus enzymogenes</name>
    <dbReference type="NCBI Taxonomy" id="2773457"/>
    <lineage>
        <taxon>Bacteria</taxon>
        <taxon>Pseudomonadati</taxon>
        <taxon>Verrucomicrobiota</taxon>
        <taxon>Opitutia</taxon>
        <taxon>Puniceicoccales</taxon>
        <taxon>Pelagicoccaceae</taxon>
        <taxon>Pelagicoccus</taxon>
    </lineage>
</organism>
<gene>
    <name evidence="6" type="primary">nadK</name>
    <name evidence="7" type="ORF">IEN85_10680</name>
</gene>
<comment type="similarity">
    <text evidence="6">Belongs to the NAD kinase family.</text>
</comment>
<dbReference type="RefSeq" id="WP_191617084.1">
    <property type="nucleotide sequence ID" value="NZ_JACYFG010000024.1"/>
</dbReference>
<evidence type="ECO:0000313" key="8">
    <source>
        <dbReference type="Proteomes" id="UP000622317"/>
    </source>
</evidence>
<evidence type="ECO:0000256" key="1">
    <source>
        <dbReference type="ARBA" id="ARBA00022679"/>
    </source>
</evidence>
<feature type="binding site" evidence="6">
    <location>
        <position position="142"/>
    </location>
    <ligand>
        <name>NAD(+)</name>
        <dbReference type="ChEBI" id="CHEBI:57540"/>
    </ligand>
</feature>
<evidence type="ECO:0000313" key="7">
    <source>
        <dbReference type="EMBL" id="MBD5779953.1"/>
    </source>
</evidence>
<feature type="binding site" evidence="6">
    <location>
        <begin position="172"/>
        <end position="177"/>
    </location>
    <ligand>
        <name>NAD(+)</name>
        <dbReference type="ChEBI" id="CHEBI:57540"/>
    </ligand>
</feature>
<feature type="active site" description="Proton acceptor" evidence="6">
    <location>
        <position position="61"/>
    </location>
</feature>
<dbReference type="Gene3D" id="3.40.50.10330">
    <property type="entry name" value="Probable inorganic polyphosphate/atp-NAD kinase, domain 1"/>
    <property type="match status" value="1"/>
</dbReference>
<keyword evidence="3 6" id="KW-0521">NADP</keyword>
<evidence type="ECO:0000256" key="3">
    <source>
        <dbReference type="ARBA" id="ARBA00022857"/>
    </source>
</evidence>
<reference evidence="7" key="1">
    <citation type="submission" date="2020-09" db="EMBL/GenBank/DDBJ databases">
        <title>Pelagicoccus enzymogenes sp. nov. with an EPS production, isolated from marine sediment.</title>
        <authorList>
            <person name="Feng X."/>
        </authorList>
    </citation>
    <scope>NUCLEOTIDE SEQUENCE</scope>
    <source>
        <strain evidence="7">NFK12</strain>
    </source>
</reference>
<dbReference type="GO" id="GO:0005524">
    <property type="term" value="F:ATP binding"/>
    <property type="evidence" value="ECO:0007669"/>
    <property type="project" value="UniProtKB-KW"/>
</dbReference>
<keyword evidence="6" id="KW-0963">Cytoplasm</keyword>
<dbReference type="Pfam" id="PF20143">
    <property type="entry name" value="NAD_kinase_C"/>
    <property type="match status" value="1"/>
</dbReference>
<comment type="cofactor">
    <cofactor evidence="6">
        <name>a divalent metal cation</name>
        <dbReference type="ChEBI" id="CHEBI:60240"/>
    </cofactor>
</comment>
<dbReference type="GO" id="GO:0019674">
    <property type="term" value="P:NAD+ metabolic process"/>
    <property type="evidence" value="ECO:0007669"/>
    <property type="project" value="InterPro"/>
</dbReference>
<proteinExistence type="inferred from homology"/>
<feature type="binding site" evidence="6">
    <location>
        <begin position="61"/>
        <end position="62"/>
    </location>
    <ligand>
        <name>NAD(+)</name>
        <dbReference type="ChEBI" id="CHEBI:57540"/>
    </ligand>
</feature>
<name>A0A927IHQ6_9BACT</name>
<dbReference type="EMBL" id="JACYFG010000024">
    <property type="protein sequence ID" value="MBD5779953.1"/>
    <property type="molecule type" value="Genomic_DNA"/>
</dbReference>
<keyword evidence="8" id="KW-1185">Reference proteome</keyword>
<feature type="binding site" evidence="6">
    <location>
        <begin position="131"/>
        <end position="132"/>
    </location>
    <ligand>
        <name>NAD(+)</name>
        <dbReference type="ChEBI" id="CHEBI:57540"/>
    </ligand>
</feature>
<sequence length="279" mass="29752">MNSIKQLGFVVNGSKSGSQELVDRLAAIASELGIESRRITGFPVPQGSLKGVDACCVVGGDGTFLSAAAEATLRQIPVIGVNRGTLGFLTTYTAEEIESLFPSVLAGEFKVQGRSLLECSAHGDHLDLALNDVVIKAADSSRIIHINVFADDEFVTTYVCDGLIFATPTGSTAYTLSAGGPLMHPDSEAISLTPICPHTLSNRSIIFPSNVKLRIENAKPGQRLLVALDGQRNLNILEESSLGVSVSEKRLQIAQKLDYSHFNVVRHKLKWSGGYAGEA</sequence>
<dbReference type="GO" id="GO:0005737">
    <property type="term" value="C:cytoplasm"/>
    <property type="evidence" value="ECO:0007669"/>
    <property type="project" value="UniProtKB-SubCell"/>
</dbReference>
<dbReference type="Gene3D" id="2.60.200.30">
    <property type="entry name" value="Probable inorganic polyphosphate/atp-NAD kinase, domain 2"/>
    <property type="match status" value="1"/>
</dbReference>
<dbReference type="InterPro" id="IPR017437">
    <property type="entry name" value="ATP-NAD_kinase_PpnK-typ_C"/>
</dbReference>
<keyword evidence="6" id="KW-0067">ATP-binding</keyword>
<dbReference type="GO" id="GO:0003951">
    <property type="term" value="F:NAD+ kinase activity"/>
    <property type="evidence" value="ECO:0007669"/>
    <property type="project" value="UniProtKB-UniRule"/>
</dbReference>
<comment type="catalytic activity">
    <reaction evidence="5 6">
        <text>NAD(+) + ATP = ADP + NADP(+) + H(+)</text>
        <dbReference type="Rhea" id="RHEA:18629"/>
        <dbReference type="ChEBI" id="CHEBI:15378"/>
        <dbReference type="ChEBI" id="CHEBI:30616"/>
        <dbReference type="ChEBI" id="CHEBI:57540"/>
        <dbReference type="ChEBI" id="CHEBI:58349"/>
        <dbReference type="ChEBI" id="CHEBI:456216"/>
        <dbReference type="EC" id="2.7.1.23"/>
    </reaction>
</comment>
<feature type="binding site" evidence="6">
    <location>
        <position position="161"/>
    </location>
    <ligand>
        <name>NAD(+)</name>
        <dbReference type="ChEBI" id="CHEBI:57540"/>
    </ligand>
</feature>
<evidence type="ECO:0000256" key="6">
    <source>
        <dbReference type="HAMAP-Rule" id="MF_00361"/>
    </source>
</evidence>
<dbReference type="GO" id="GO:0051287">
    <property type="term" value="F:NAD binding"/>
    <property type="evidence" value="ECO:0007669"/>
    <property type="project" value="UniProtKB-ARBA"/>
</dbReference>